<dbReference type="GO" id="GO:0006952">
    <property type="term" value="P:defense response"/>
    <property type="evidence" value="ECO:0007669"/>
    <property type="project" value="InterPro"/>
</dbReference>
<feature type="domain" description="TIR" evidence="4">
    <location>
        <begin position="702"/>
        <end position="866"/>
    </location>
</feature>
<dbReference type="Gene3D" id="3.80.10.10">
    <property type="entry name" value="Ribonuclease Inhibitor"/>
    <property type="match status" value="1"/>
</dbReference>
<dbReference type="InterPro" id="IPR044974">
    <property type="entry name" value="Disease_R_plants"/>
</dbReference>
<dbReference type="InterPro" id="IPR045344">
    <property type="entry name" value="C-JID"/>
</dbReference>
<proteinExistence type="predicted"/>
<dbReference type="SUPFAM" id="SSF52200">
    <property type="entry name" value="Toll/Interleukin receptor TIR domain"/>
    <property type="match status" value="2"/>
</dbReference>
<dbReference type="PROSITE" id="PS50104">
    <property type="entry name" value="TIR"/>
    <property type="match status" value="2"/>
</dbReference>
<keyword evidence="1" id="KW-0433">Leucine-rich repeat</keyword>
<dbReference type="InterPro" id="IPR001611">
    <property type="entry name" value="Leu-rich_rpt"/>
</dbReference>
<evidence type="ECO:0000256" key="2">
    <source>
        <dbReference type="ARBA" id="ARBA00022737"/>
    </source>
</evidence>
<keyword evidence="6" id="KW-1185">Reference proteome</keyword>
<dbReference type="EMBL" id="CAWUPB010001178">
    <property type="protein sequence ID" value="CAK7349869.1"/>
    <property type="molecule type" value="Genomic_DNA"/>
</dbReference>
<accession>A0AAV1SEI4</accession>
<comment type="caution">
    <text evidence="5">The sequence shown here is derived from an EMBL/GenBank/DDBJ whole genome shotgun (WGS) entry which is preliminary data.</text>
</comment>
<protein>
    <recommendedName>
        <fullName evidence="4">TIR domain-containing protein</fullName>
    </recommendedName>
</protein>
<dbReference type="PROSITE" id="PS51450">
    <property type="entry name" value="LRR"/>
    <property type="match status" value="1"/>
</dbReference>
<dbReference type="Gene3D" id="3.40.50.10140">
    <property type="entry name" value="Toll/interleukin-1 receptor homology (TIR) domain"/>
    <property type="match status" value="2"/>
</dbReference>
<keyword evidence="3" id="KW-0520">NAD</keyword>
<organism evidence="5 6">
    <name type="scientific">Dovyalis caffra</name>
    <dbReference type="NCBI Taxonomy" id="77055"/>
    <lineage>
        <taxon>Eukaryota</taxon>
        <taxon>Viridiplantae</taxon>
        <taxon>Streptophyta</taxon>
        <taxon>Embryophyta</taxon>
        <taxon>Tracheophyta</taxon>
        <taxon>Spermatophyta</taxon>
        <taxon>Magnoliopsida</taxon>
        <taxon>eudicotyledons</taxon>
        <taxon>Gunneridae</taxon>
        <taxon>Pentapetalae</taxon>
        <taxon>rosids</taxon>
        <taxon>fabids</taxon>
        <taxon>Malpighiales</taxon>
        <taxon>Salicaceae</taxon>
        <taxon>Flacourtieae</taxon>
        <taxon>Dovyalis</taxon>
    </lineage>
</organism>
<sequence>MASTSTRASPRRRHDVFLSFRGKDTRNNFTAHLYTTLVVRGIKAYMDDRELERGRPIEPTLWKSIEESRFSVIIFSRDYASSTWCLDELAKIVGCMKEMGSHTVFPVFYDVDPSEVAEQTGRYGEAFVKHEKDFRENMQKVRSWRDSLTEVANLSGWDVRDRLIDFKYGGFLTVVCAFHCPSERQTRFYTIPLKDTESPLSGNGASKMVRMHMHIGREEVESIVLDLPRIEEARWKMESFSKMSKLRLLKVHNVDLSQRLECLSNDLRFLEWHAYPSKSLPSCFQPDKLVELDMSYSSIEQLWYGFKSLVNLSVINLSYSLNLTETPDFTGMPNLQRLVLEGCASLFAVHPSLGLHKNLEYVNLVDCKILNSLPRNLQMQSLKVLTLLGCSELKKFPDIVGHMECLIELRLDGTCIEELPSSILHLSRLDILSLKNCKNLKGEGAVPEDIGCLSSLTCLDLSRNNFFSLPESINLLSRLELLVLEDCRMLQSLLMVPSNVYSLNLNGCTSLVEIPDPMNLCSLKRSEFKCLNCWKLFDGENLGLTKLKRYLLGFSNPALGFGIAIPGSEIPVCFVHQNEGSSISVQVPPNLDSDDSEWIGFAVCAAFTALPLEDYGSPYLFCHFKSNGRENDPLPMWISWNFIQVLSDHLWLFYLSFDYFKGLLLECSSNIELSFYPHLSGLKVKRCGICLVPSVSSSSSLWTHDVFLRLERWDLHHNFSFKLGRALRRRHITAFFMKYQFPWRPHHMAEADCLKQIENSRFSIIIFSRNCASLPQCLDELVKMVQCRKEMGQTILPVFYYVDTSEVGTLIGTYEQDTENMEKVQSWKDCLAEVANLSRWNVHDWNESEVIEEIVEKIWYPVRHMFNY</sequence>
<reference evidence="5 6" key="1">
    <citation type="submission" date="2024-01" db="EMBL/GenBank/DDBJ databases">
        <authorList>
            <person name="Waweru B."/>
        </authorList>
    </citation>
    <scope>NUCLEOTIDE SEQUENCE [LARGE SCALE GENOMIC DNA]</scope>
</reference>
<evidence type="ECO:0000259" key="4">
    <source>
        <dbReference type="PROSITE" id="PS50104"/>
    </source>
</evidence>
<dbReference type="AlphaFoldDB" id="A0AAV1SEI4"/>
<dbReference type="Proteomes" id="UP001314170">
    <property type="component" value="Unassembled WGS sequence"/>
</dbReference>
<dbReference type="Pfam" id="PF01582">
    <property type="entry name" value="TIR"/>
    <property type="match status" value="2"/>
</dbReference>
<dbReference type="PANTHER" id="PTHR11017:SF559">
    <property type="entry name" value="DISEASE RESISTANCE PROTEIN CHL1"/>
    <property type="match status" value="1"/>
</dbReference>
<dbReference type="InterPro" id="IPR032675">
    <property type="entry name" value="LRR_dom_sf"/>
</dbReference>
<dbReference type="SMART" id="SM00255">
    <property type="entry name" value="TIR"/>
    <property type="match status" value="2"/>
</dbReference>
<dbReference type="InterPro" id="IPR000157">
    <property type="entry name" value="TIR_dom"/>
</dbReference>
<dbReference type="PANTHER" id="PTHR11017">
    <property type="entry name" value="LEUCINE-RICH REPEAT-CONTAINING PROTEIN"/>
    <property type="match status" value="1"/>
</dbReference>
<evidence type="ECO:0000256" key="1">
    <source>
        <dbReference type="ARBA" id="ARBA00022614"/>
    </source>
</evidence>
<evidence type="ECO:0000256" key="3">
    <source>
        <dbReference type="ARBA" id="ARBA00023027"/>
    </source>
</evidence>
<dbReference type="GO" id="GO:0007165">
    <property type="term" value="P:signal transduction"/>
    <property type="evidence" value="ECO:0007669"/>
    <property type="project" value="InterPro"/>
</dbReference>
<dbReference type="FunFam" id="3.40.50.10140:FF:000007">
    <property type="entry name" value="Disease resistance protein (TIR-NBS-LRR class)"/>
    <property type="match status" value="1"/>
</dbReference>
<dbReference type="SUPFAM" id="SSF52058">
    <property type="entry name" value="L domain-like"/>
    <property type="match status" value="1"/>
</dbReference>
<evidence type="ECO:0000313" key="5">
    <source>
        <dbReference type="EMBL" id="CAK7349869.1"/>
    </source>
</evidence>
<name>A0AAV1SEI4_9ROSI</name>
<evidence type="ECO:0000313" key="6">
    <source>
        <dbReference type="Proteomes" id="UP001314170"/>
    </source>
</evidence>
<dbReference type="Pfam" id="PF20160">
    <property type="entry name" value="C-JID"/>
    <property type="match status" value="1"/>
</dbReference>
<dbReference type="InterPro" id="IPR035897">
    <property type="entry name" value="Toll_tir_struct_dom_sf"/>
</dbReference>
<keyword evidence="2" id="KW-0677">Repeat</keyword>
<feature type="domain" description="TIR" evidence="4">
    <location>
        <begin position="12"/>
        <end position="174"/>
    </location>
</feature>
<gene>
    <name evidence="5" type="ORF">DCAF_LOCUS22591</name>
</gene>